<dbReference type="CDD" id="cd00567">
    <property type="entry name" value="ACAD"/>
    <property type="match status" value="1"/>
</dbReference>
<evidence type="ECO:0000256" key="4">
    <source>
        <dbReference type="ARBA" id="ARBA00023002"/>
    </source>
</evidence>
<evidence type="ECO:0000256" key="1">
    <source>
        <dbReference type="ARBA" id="ARBA00009347"/>
    </source>
</evidence>
<evidence type="ECO:0000259" key="5">
    <source>
        <dbReference type="Pfam" id="PF00441"/>
    </source>
</evidence>
<dbReference type="InterPro" id="IPR036250">
    <property type="entry name" value="AcylCo_DH-like_C"/>
</dbReference>
<sequence length="376" mass="39642">MKTTLSPGQQALQEQLEEFLDEELTPLVRRMADRSPHADTEDNPDIRAMIHQALTDLGLSAGLGRESWAIAAEQLGDVLYQGTLLDTAAAAELVSHTAAGGARDELLAAVAEGTRIALAARDTGTGTTADPAPLTVGPDGNTVTGSRSFVGFVPEADQLLVIGRAGGTVRAALVRPDAPGVTVRRHEELGRGELYAVGFDGAPVDTWLETDAGTTLAEAWRAVLDGARVRQAAYLVGLGQGALDLAVSYAKSRKQFGKPLGHQQVIALRLADLTARLDAVRLVVRAAAWEADRPAGAPRLEAAQALAMAAETARKIAAETMQVHGAYGMTEDSDAQLFYRRAAVESLRLGSPAELRSEVAPLLKDRLTGRGHSQPA</sequence>
<organism evidence="6 7">
    <name type="scientific">Streptomyces blastmyceticus</name>
    <dbReference type="NCBI Taxonomy" id="68180"/>
    <lineage>
        <taxon>Bacteria</taxon>
        <taxon>Bacillati</taxon>
        <taxon>Actinomycetota</taxon>
        <taxon>Actinomycetes</taxon>
        <taxon>Kitasatosporales</taxon>
        <taxon>Streptomycetaceae</taxon>
        <taxon>Streptomyces</taxon>
    </lineage>
</organism>
<dbReference type="PANTHER" id="PTHR48083:SF2">
    <property type="entry name" value="MEDIUM-CHAIN SPECIFIC ACYL-COA DEHYDROGENASE, MITOCHONDRIAL"/>
    <property type="match status" value="1"/>
</dbReference>
<dbReference type="InterPro" id="IPR009075">
    <property type="entry name" value="AcylCo_DH/oxidase_C"/>
</dbReference>
<dbReference type="InterPro" id="IPR046373">
    <property type="entry name" value="Acyl-CoA_Oxase/DH_mid-dom_sf"/>
</dbReference>
<reference evidence="7" key="1">
    <citation type="journal article" date="2019" name="Int. J. Syst. Evol. Microbiol.">
        <title>The Global Catalogue of Microorganisms (GCM) 10K type strain sequencing project: providing services to taxonomists for standard genome sequencing and annotation.</title>
        <authorList>
            <consortium name="The Broad Institute Genomics Platform"/>
            <consortium name="The Broad Institute Genome Sequencing Center for Infectious Disease"/>
            <person name="Wu L."/>
            <person name="Ma J."/>
        </authorList>
    </citation>
    <scope>NUCLEOTIDE SEQUENCE [LARGE SCALE GENOMIC DNA]</scope>
    <source>
        <strain evidence="7">JCM 4565</strain>
    </source>
</reference>
<dbReference type="PANTHER" id="PTHR48083">
    <property type="entry name" value="MEDIUM-CHAIN SPECIFIC ACYL-COA DEHYDROGENASE, MITOCHONDRIAL-RELATED"/>
    <property type="match status" value="1"/>
</dbReference>
<comment type="similarity">
    <text evidence="1">Belongs to the acyl-CoA dehydrogenase family.</text>
</comment>
<keyword evidence="2" id="KW-0285">Flavoprotein</keyword>
<protein>
    <submittedName>
        <fullName evidence="6">Acyl-CoA dehydrogenase family protein</fullName>
    </submittedName>
</protein>
<evidence type="ECO:0000256" key="3">
    <source>
        <dbReference type="ARBA" id="ARBA00022827"/>
    </source>
</evidence>
<feature type="domain" description="Acyl-CoA dehydrogenase/oxidase C-terminal" evidence="5">
    <location>
        <begin position="223"/>
        <end position="351"/>
    </location>
</feature>
<evidence type="ECO:0000313" key="7">
    <source>
        <dbReference type="Proteomes" id="UP001500063"/>
    </source>
</evidence>
<gene>
    <name evidence="6" type="ORF">GCM10010319_56730</name>
</gene>
<name>A0ABP3HI41_9ACTN</name>
<evidence type="ECO:0000256" key="2">
    <source>
        <dbReference type="ARBA" id="ARBA00022630"/>
    </source>
</evidence>
<keyword evidence="4" id="KW-0560">Oxidoreductase</keyword>
<keyword evidence="3" id="KW-0274">FAD</keyword>
<accession>A0ABP3HI41</accession>
<dbReference type="Gene3D" id="1.20.140.10">
    <property type="entry name" value="Butyryl-CoA Dehydrogenase, subunit A, domain 3"/>
    <property type="match status" value="1"/>
</dbReference>
<dbReference type="InterPro" id="IPR009100">
    <property type="entry name" value="AcylCoA_DH/oxidase_NM_dom_sf"/>
</dbReference>
<dbReference type="SUPFAM" id="SSF47203">
    <property type="entry name" value="Acyl-CoA dehydrogenase C-terminal domain-like"/>
    <property type="match status" value="1"/>
</dbReference>
<dbReference type="Pfam" id="PF00441">
    <property type="entry name" value="Acyl-CoA_dh_1"/>
    <property type="match status" value="1"/>
</dbReference>
<dbReference type="SUPFAM" id="SSF56645">
    <property type="entry name" value="Acyl-CoA dehydrogenase NM domain-like"/>
    <property type="match status" value="1"/>
</dbReference>
<dbReference type="InterPro" id="IPR050741">
    <property type="entry name" value="Acyl-CoA_dehydrogenase"/>
</dbReference>
<evidence type="ECO:0000313" key="6">
    <source>
        <dbReference type="EMBL" id="GAA0371338.1"/>
    </source>
</evidence>
<dbReference type="EMBL" id="BAAABW010000028">
    <property type="protein sequence ID" value="GAA0371338.1"/>
    <property type="molecule type" value="Genomic_DNA"/>
</dbReference>
<proteinExistence type="inferred from homology"/>
<dbReference type="Proteomes" id="UP001500063">
    <property type="component" value="Unassembled WGS sequence"/>
</dbReference>
<keyword evidence="7" id="KW-1185">Reference proteome</keyword>
<dbReference type="RefSeq" id="WP_344122274.1">
    <property type="nucleotide sequence ID" value="NZ_BAAABW010000028.1"/>
</dbReference>
<dbReference type="Gene3D" id="2.40.110.10">
    <property type="entry name" value="Butyryl-CoA Dehydrogenase, subunit A, domain 2"/>
    <property type="match status" value="1"/>
</dbReference>
<comment type="caution">
    <text evidence="6">The sequence shown here is derived from an EMBL/GenBank/DDBJ whole genome shotgun (WGS) entry which is preliminary data.</text>
</comment>